<protein>
    <submittedName>
        <fullName evidence="1">Uncharacterized protein</fullName>
    </submittedName>
</protein>
<proteinExistence type="predicted"/>
<dbReference type="AlphaFoldDB" id="A0A1C6TEA7"/>
<accession>A0A1C6TEA7</accession>
<dbReference type="Proteomes" id="UP000198959">
    <property type="component" value="Unassembled WGS sequence"/>
</dbReference>
<evidence type="ECO:0000313" key="2">
    <source>
        <dbReference type="Proteomes" id="UP000198959"/>
    </source>
</evidence>
<gene>
    <name evidence="1" type="ORF">GA0074692_5507</name>
</gene>
<dbReference type="EMBL" id="FMHW01000002">
    <property type="protein sequence ID" value="SCL39853.1"/>
    <property type="molecule type" value="Genomic_DNA"/>
</dbReference>
<sequence length="203" mass="21994">MYLAVFLVVAALDSVVATTWIRPDLTAVVGTLLWAGSMLVIYAIDPWPNVNGRVVWLGIAWLVSAILMLAVAEGFWAFVLHQRGQQVVASVVEVHHSDKGSTTYTLSHGGRRIPGRLTNWPGNDALFTESTHGTTGDQVIVVRDLEGLVDPRLPERLAEPDEVAGNLLLAVAVLAALCIGAAWSQSRQASEKRRPVARRREAG</sequence>
<name>A0A1C6TEA7_9ACTN</name>
<keyword evidence="2" id="KW-1185">Reference proteome</keyword>
<organism evidence="1 2">
    <name type="scientific">Micromonospora pallida</name>
    <dbReference type="NCBI Taxonomy" id="145854"/>
    <lineage>
        <taxon>Bacteria</taxon>
        <taxon>Bacillati</taxon>
        <taxon>Actinomycetota</taxon>
        <taxon>Actinomycetes</taxon>
        <taxon>Micromonosporales</taxon>
        <taxon>Micromonosporaceae</taxon>
        <taxon>Micromonospora</taxon>
    </lineage>
</organism>
<reference evidence="2" key="1">
    <citation type="submission" date="2016-06" db="EMBL/GenBank/DDBJ databases">
        <authorList>
            <person name="Varghese N."/>
            <person name="Submissions Spin"/>
        </authorList>
    </citation>
    <scope>NUCLEOTIDE SEQUENCE [LARGE SCALE GENOMIC DNA]</scope>
    <source>
        <strain evidence="2">DSM 43817</strain>
    </source>
</reference>
<evidence type="ECO:0000313" key="1">
    <source>
        <dbReference type="EMBL" id="SCL39853.1"/>
    </source>
</evidence>